<organism evidence="6 7">
    <name type="scientific">Dreissena polymorpha</name>
    <name type="common">Zebra mussel</name>
    <name type="synonym">Mytilus polymorpha</name>
    <dbReference type="NCBI Taxonomy" id="45954"/>
    <lineage>
        <taxon>Eukaryota</taxon>
        <taxon>Metazoa</taxon>
        <taxon>Spiralia</taxon>
        <taxon>Lophotrochozoa</taxon>
        <taxon>Mollusca</taxon>
        <taxon>Bivalvia</taxon>
        <taxon>Autobranchia</taxon>
        <taxon>Heteroconchia</taxon>
        <taxon>Euheterodonta</taxon>
        <taxon>Imparidentia</taxon>
        <taxon>Neoheterodontei</taxon>
        <taxon>Myida</taxon>
        <taxon>Dreissenoidea</taxon>
        <taxon>Dreissenidae</taxon>
        <taxon>Dreissena</taxon>
    </lineage>
</organism>
<dbReference type="InterPro" id="IPR006703">
    <property type="entry name" value="G_AIG1"/>
</dbReference>
<evidence type="ECO:0000256" key="2">
    <source>
        <dbReference type="ARBA" id="ARBA00022741"/>
    </source>
</evidence>
<dbReference type="AlphaFoldDB" id="A0A9D4HUL1"/>
<evidence type="ECO:0000313" key="6">
    <source>
        <dbReference type="EMBL" id="KAH3733253.1"/>
    </source>
</evidence>
<dbReference type="Gene3D" id="3.40.50.300">
    <property type="entry name" value="P-loop containing nucleotide triphosphate hydrolases"/>
    <property type="match status" value="1"/>
</dbReference>
<gene>
    <name evidence="6" type="ORF">DPMN_039678</name>
</gene>
<evidence type="ECO:0000256" key="3">
    <source>
        <dbReference type="ARBA" id="ARBA00023134"/>
    </source>
</evidence>
<keyword evidence="4" id="KW-1133">Transmembrane helix</keyword>
<reference evidence="6" key="2">
    <citation type="submission" date="2020-11" db="EMBL/GenBank/DDBJ databases">
        <authorList>
            <person name="McCartney M.A."/>
            <person name="Auch B."/>
            <person name="Kono T."/>
            <person name="Mallez S."/>
            <person name="Becker A."/>
            <person name="Gohl D.M."/>
            <person name="Silverstein K.A.T."/>
            <person name="Koren S."/>
            <person name="Bechman K.B."/>
            <person name="Herman A."/>
            <person name="Abrahante J.E."/>
            <person name="Garbe J."/>
        </authorList>
    </citation>
    <scope>NUCLEOTIDE SEQUENCE</scope>
    <source>
        <strain evidence="6">Duluth1</strain>
        <tissue evidence="6">Whole animal</tissue>
    </source>
</reference>
<proteinExistence type="inferred from homology"/>
<feature type="transmembrane region" description="Helical" evidence="4">
    <location>
        <begin position="281"/>
        <end position="304"/>
    </location>
</feature>
<keyword evidence="4" id="KW-0472">Membrane</keyword>
<evidence type="ECO:0000256" key="4">
    <source>
        <dbReference type="SAM" id="Phobius"/>
    </source>
</evidence>
<name>A0A9D4HUL1_DREPO</name>
<dbReference type="PROSITE" id="PS51720">
    <property type="entry name" value="G_AIG1"/>
    <property type="match status" value="1"/>
</dbReference>
<dbReference type="Pfam" id="PF04548">
    <property type="entry name" value="AIG1"/>
    <property type="match status" value="1"/>
</dbReference>
<dbReference type="InterPro" id="IPR027417">
    <property type="entry name" value="P-loop_NTPase"/>
</dbReference>
<protein>
    <recommendedName>
        <fullName evidence="5">AIG1-type G domain-containing protein</fullName>
    </recommendedName>
</protein>
<evidence type="ECO:0000313" key="7">
    <source>
        <dbReference type="Proteomes" id="UP000828390"/>
    </source>
</evidence>
<reference evidence="6" key="1">
    <citation type="journal article" date="2019" name="bioRxiv">
        <title>The Genome of the Zebra Mussel, Dreissena polymorpha: A Resource for Invasive Species Research.</title>
        <authorList>
            <person name="McCartney M.A."/>
            <person name="Auch B."/>
            <person name="Kono T."/>
            <person name="Mallez S."/>
            <person name="Zhang Y."/>
            <person name="Obille A."/>
            <person name="Becker A."/>
            <person name="Abrahante J.E."/>
            <person name="Garbe J."/>
            <person name="Badalamenti J.P."/>
            <person name="Herman A."/>
            <person name="Mangelson H."/>
            <person name="Liachko I."/>
            <person name="Sullivan S."/>
            <person name="Sone E.D."/>
            <person name="Koren S."/>
            <person name="Silverstein K.A.T."/>
            <person name="Beckman K.B."/>
            <person name="Gohl D.M."/>
        </authorList>
    </citation>
    <scope>NUCLEOTIDE SEQUENCE</scope>
    <source>
        <strain evidence="6">Duluth1</strain>
        <tissue evidence="6">Whole animal</tissue>
    </source>
</reference>
<keyword evidence="7" id="KW-1185">Reference proteome</keyword>
<accession>A0A9D4HUL1</accession>
<evidence type="ECO:0000256" key="1">
    <source>
        <dbReference type="ARBA" id="ARBA00008535"/>
    </source>
</evidence>
<feature type="transmembrane region" description="Helical" evidence="4">
    <location>
        <begin position="239"/>
        <end position="261"/>
    </location>
</feature>
<dbReference type="PANTHER" id="PTHR10903">
    <property type="entry name" value="GTPASE, IMAP FAMILY MEMBER-RELATED"/>
    <property type="match status" value="1"/>
</dbReference>
<keyword evidence="2" id="KW-0547">Nucleotide-binding</keyword>
<keyword evidence="3" id="KW-0342">GTP-binding</keyword>
<dbReference type="InterPro" id="IPR045058">
    <property type="entry name" value="GIMA/IAN/Toc"/>
</dbReference>
<dbReference type="Proteomes" id="UP000828390">
    <property type="component" value="Unassembled WGS sequence"/>
</dbReference>
<sequence length="308" mass="33808">MNSKFVNQEEVYRIVLFGKTGNGKSSTGNTLLGRDAFPSGDGATGVTNDITSTICARIIAGSQRVIKVIDTPGLFECDKVSESALKLFDVIDMRPHIFILVLKKGRITEDEKLTVDMLRIIFGQKVFDHTITVITRGNKFATEEEFEGFINESVHLKNVKMLCGQRIMKIDNKTKDFDMEKFFKFADQITENGKLFYTYKHVQKHRDVLQIYFQGNNDGRPLRAQIEGLSIELGRRVPYWTVPLIAGALFGLVITGAGFLIVGPAGGTVGAAVAGSEALGLSSLAMNGAAFIGSAVLSLARALFFRKV</sequence>
<dbReference type="PANTHER" id="PTHR10903:SF170">
    <property type="entry name" value="GTPASE IMAP FAMILY MEMBER 7"/>
    <property type="match status" value="1"/>
</dbReference>
<keyword evidence="4" id="KW-0812">Transmembrane</keyword>
<feature type="domain" description="AIG1-type G" evidence="5">
    <location>
        <begin position="9"/>
        <end position="206"/>
    </location>
</feature>
<comment type="similarity">
    <text evidence="1">Belongs to the TRAFAC class TrmE-Era-EngA-EngB-Septin-like GTPase superfamily. AIG1/Toc34/Toc159-like paraseptin GTPase family. IAN subfamily.</text>
</comment>
<comment type="caution">
    <text evidence="6">The sequence shown here is derived from an EMBL/GenBank/DDBJ whole genome shotgun (WGS) entry which is preliminary data.</text>
</comment>
<dbReference type="SUPFAM" id="SSF52540">
    <property type="entry name" value="P-loop containing nucleoside triphosphate hydrolases"/>
    <property type="match status" value="1"/>
</dbReference>
<evidence type="ECO:0000259" key="5">
    <source>
        <dbReference type="PROSITE" id="PS51720"/>
    </source>
</evidence>
<dbReference type="EMBL" id="JAIWYP010000011">
    <property type="protein sequence ID" value="KAH3733253.1"/>
    <property type="molecule type" value="Genomic_DNA"/>
</dbReference>
<dbReference type="GO" id="GO:0005525">
    <property type="term" value="F:GTP binding"/>
    <property type="evidence" value="ECO:0007669"/>
    <property type="project" value="UniProtKB-KW"/>
</dbReference>